<evidence type="ECO:0000313" key="5">
    <source>
        <dbReference type="EMBL" id="NWB89007.1"/>
    </source>
</evidence>
<feature type="domain" description="Multidrug resistance protein MdtA-like barrel-sandwich hybrid" evidence="4">
    <location>
        <begin position="57"/>
        <end position="182"/>
    </location>
</feature>
<comment type="caution">
    <text evidence="5">The sequence shown here is derived from an EMBL/GenBank/DDBJ whole genome shotgun (WGS) entry which is preliminary data.</text>
</comment>
<dbReference type="EMBL" id="JACAQA010000038">
    <property type="protein sequence ID" value="NWB89007.1"/>
    <property type="molecule type" value="Genomic_DNA"/>
</dbReference>
<dbReference type="Gene3D" id="2.40.30.170">
    <property type="match status" value="1"/>
</dbReference>
<keyword evidence="2" id="KW-0175">Coiled coil</keyword>
<feature type="signal peptide" evidence="3">
    <location>
        <begin position="1"/>
        <end position="20"/>
    </location>
</feature>
<evidence type="ECO:0000259" key="4">
    <source>
        <dbReference type="Pfam" id="PF25917"/>
    </source>
</evidence>
<dbReference type="GO" id="GO:0015562">
    <property type="term" value="F:efflux transmembrane transporter activity"/>
    <property type="evidence" value="ECO:0007669"/>
    <property type="project" value="TreeGrafter"/>
</dbReference>
<evidence type="ECO:0000256" key="1">
    <source>
        <dbReference type="ARBA" id="ARBA00009477"/>
    </source>
</evidence>
<dbReference type="RefSeq" id="WP_152741829.1">
    <property type="nucleotide sequence ID" value="NZ_JACAQA010000038.1"/>
</dbReference>
<dbReference type="AlphaFoldDB" id="A0A7Y7WYR9"/>
<dbReference type="Gene3D" id="1.10.287.470">
    <property type="entry name" value="Helix hairpin bin"/>
    <property type="match status" value="1"/>
</dbReference>
<dbReference type="Gene3D" id="2.40.50.100">
    <property type="match status" value="1"/>
</dbReference>
<feature type="chain" id="PRO_5030883527" evidence="3">
    <location>
        <begin position="21"/>
        <end position="262"/>
    </location>
</feature>
<reference evidence="5 6" key="1">
    <citation type="submission" date="2020-04" db="EMBL/GenBank/DDBJ databases">
        <title>Molecular characterization of pseudomonads from Agaricus bisporus reveal novel blotch 2 pathogens in Western Europe.</title>
        <authorList>
            <person name="Taparia T."/>
            <person name="Krijger M."/>
            <person name="Haynes E."/>
            <person name="Elpinstone J.G."/>
            <person name="Noble R."/>
            <person name="Van Der Wolf J."/>
        </authorList>
    </citation>
    <scope>NUCLEOTIDE SEQUENCE [LARGE SCALE GENOMIC DNA]</scope>
    <source>
        <strain evidence="5 6">G9001</strain>
    </source>
</reference>
<keyword evidence="3" id="KW-0732">Signal</keyword>
<protein>
    <submittedName>
        <fullName evidence="5">Efflux RND transporter periplasmic adaptor subunit</fullName>
    </submittedName>
</protein>
<evidence type="ECO:0000313" key="6">
    <source>
        <dbReference type="Proteomes" id="UP000522864"/>
    </source>
</evidence>
<dbReference type="NCBIfam" id="TIGR01730">
    <property type="entry name" value="RND_mfp"/>
    <property type="match status" value="1"/>
</dbReference>
<proteinExistence type="inferred from homology"/>
<gene>
    <name evidence="5" type="ORF">HX830_29495</name>
</gene>
<sequence length="262" mass="28135">MWCLRMGLFGLSCMACLAQAQTPAETDPLLDNNNNAAATHAVAASEARGVLRARDQAMLASELSGRIVELPFSEGETFKQGDTLARFDCSAYQAQLNAAQAASRGAGEELAHNKQLASLNSVGRFEVARAEAKLAETQAQSQVYQVQVKRCSVIAPYDGQVVQRKVQRYESVSAGSPMLEIVDNRTLEIHLLVPSRWMGKLKAGQTFSFVPDETGQPLTATIKRLGARIDEGSQTLLLVASLPKADGLLAGMSGTAHFEALK</sequence>
<evidence type="ECO:0000256" key="2">
    <source>
        <dbReference type="ARBA" id="ARBA00023054"/>
    </source>
</evidence>
<dbReference type="InterPro" id="IPR006143">
    <property type="entry name" value="RND_pump_MFP"/>
</dbReference>
<name>A0A7Y7WYR9_9PSED</name>
<evidence type="ECO:0000256" key="3">
    <source>
        <dbReference type="SAM" id="SignalP"/>
    </source>
</evidence>
<dbReference type="GO" id="GO:1990281">
    <property type="term" value="C:efflux pump complex"/>
    <property type="evidence" value="ECO:0007669"/>
    <property type="project" value="TreeGrafter"/>
</dbReference>
<dbReference type="SUPFAM" id="SSF111369">
    <property type="entry name" value="HlyD-like secretion proteins"/>
    <property type="match status" value="1"/>
</dbReference>
<comment type="similarity">
    <text evidence="1">Belongs to the membrane fusion protein (MFP) (TC 8.A.1) family.</text>
</comment>
<dbReference type="PANTHER" id="PTHR30469">
    <property type="entry name" value="MULTIDRUG RESISTANCE PROTEIN MDTA"/>
    <property type="match status" value="1"/>
</dbReference>
<dbReference type="InterPro" id="IPR058625">
    <property type="entry name" value="MdtA-like_BSH"/>
</dbReference>
<dbReference type="Pfam" id="PF25917">
    <property type="entry name" value="BSH_RND"/>
    <property type="match status" value="1"/>
</dbReference>
<organism evidence="5 6">
    <name type="scientific">Pseudomonas gingeri</name>
    <dbReference type="NCBI Taxonomy" id="117681"/>
    <lineage>
        <taxon>Bacteria</taxon>
        <taxon>Pseudomonadati</taxon>
        <taxon>Pseudomonadota</taxon>
        <taxon>Gammaproteobacteria</taxon>
        <taxon>Pseudomonadales</taxon>
        <taxon>Pseudomonadaceae</taxon>
        <taxon>Pseudomonas</taxon>
    </lineage>
</organism>
<dbReference type="Proteomes" id="UP000522864">
    <property type="component" value="Unassembled WGS sequence"/>
</dbReference>
<accession>A0A7Y7WYR9</accession>
<dbReference type="PANTHER" id="PTHR30469:SF15">
    <property type="entry name" value="HLYD FAMILY OF SECRETION PROTEINS"/>
    <property type="match status" value="1"/>
</dbReference>